<feature type="chain" id="PRO_5041294252" description="Alpha-galactosidase" evidence="8">
    <location>
        <begin position="18"/>
        <end position="439"/>
    </location>
</feature>
<dbReference type="Gene3D" id="2.60.40.1180">
    <property type="entry name" value="Golgi alpha-mannosidase II"/>
    <property type="match status" value="1"/>
</dbReference>
<evidence type="ECO:0000313" key="11">
    <source>
        <dbReference type="Proteomes" id="UP001174934"/>
    </source>
</evidence>
<organism evidence="10 11">
    <name type="scientific">Bombardia bombarda</name>
    <dbReference type="NCBI Taxonomy" id="252184"/>
    <lineage>
        <taxon>Eukaryota</taxon>
        <taxon>Fungi</taxon>
        <taxon>Dikarya</taxon>
        <taxon>Ascomycota</taxon>
        <taxon>Pezizomycotina</taxon>
        <taxon>Sordariomycetes</taxon>
        <taxon>Sordariomycetidae</taxon>
        <taxon>Sordariales</taxon>
        <taxon>Lasiosphaeriaceae</taxon>
        <taxon>Bombardia</taxon>
    </lineage>
</organism>
<dbReference type="AlphaFoldDB" id="A0AA39TI96"/>
<keyword evidence="6 7" id="KW-0326">Glycosidase</keyword>
<dbReference type="Pfam" id="PF16499">
    <property type="entry name" value="Melibiase_2"/>
    <property type="match status" value="1"/>
</dbReference>
<gene>
    <name evidence="10" type="ORF">B0T17DRAFT_406823</name>
</gene>
<keyword evidence="5 7" id="KW-0378">Hydrolase</keyword>
<dbReference type="Gene3D" id="3.20.20.70">
    <property type="entry name" value="Aldolase class I"/>
    <property type="match status" value="1"/>
</dbReference>
<evidence type="ECO:0000259" key="9">
    <source>
        <dbReference type="Pfam" id="PF17801"/>
    </source>
</evidence>
<evidence type="ECO:0000256" key="6">
    <source>
        <dbReference type="ARBA" id="ARBA00023295"/>
    </source>
</evidence>
<evidence type="ECO:0000256" key="8">
    <source>
        <dbReference type="SAM" id="SignalP"/>
    </source>
</evidence>
<dbReference type="GO" id="GO:0005975">
    <property type="term" value="P:carbohydrate metabolic process"/>
    <property type="evidence" value="ECO:0007669"/>
    <property type="project" value="InterPro"/>
</dbReference>
<dbReference type="InterPro" id="IPR013780">
    <property type="entry name" value="Glyco_hydro_b"/>
</dbReference>
<dbReference type="PANTHER" id="PTHR11452">
    <property type="entry name" value="ALPHA-GALACTOSIDASE/ALPHA-N-ACETYLGALACTOSAMINIDASE"/>
    <property type="match status" value="1"/>
</dbReference>
<reference evidence="10" key="1">
    <citation type="submission" date="2023-06" db="EMBL/GenBank/DDBJ databases">
        <title>Genome-scale phylogeny and comparative genomics of the fungal order Sordariales.</title>
        <authorList>
            <consortium name="Lawrence Berkeley National Laboratory"/>
            <person name="Hensen N."/>
            <person name="Bonometti L."/>
            <person name="Westerberg I."/>
            <person name="Brannstrom I.O."/>
            <person name="Guillou S."/>
            <person name="Cros-Aarteil S."/>
            <person name="Calhoun S."/>
            <person name="Haridas S."/>
            <person name="Kuo A."/>
            <person name="Mondo S."/>
            <person name="Pangilinan J."/>
            <person name="Riley R."/>
            <person name="LaButti K."/>
            <person name="Andreopoulos B."/>
            <person name="Lipzen A."/>
            <person name="Chen C."/>
            <person name="Yanf M."/>
            <person name="Daum C."/>
            <person name="Ng V."/>
            <person name="Clum A."/>
            <person name="Steindorff A."/>
            <person name="Ohm R."/>
            <person name="Martin F."/>
            <person name="Silar P."/>
            <person name="Natvig D."/>
            <person name="Lalanne C."/>
            <person name="Gautier V."/>
            <person name="Ament-velasquez S.L."/>
            <person name="Kruys A."/>
            <person name="Hutchinson M.I."/>
            <person name="Powell A.J."/>
            <person name="Barry K."/>
            <person name="Miller A.N."/>
            <person name="Grigoriev I.V."/>
            <person name="Debuchy R."/>
            <person name="Gladieux P."/>
            <person name="Thoren M.H."/>
            <person name="Johannesson H."/>
        </authorList>
    </citation>
    <scope>NUCLEOTIDE SEQUENCE</scope>
    <source>
        <strain evidence="10">SMH3391-2</strain>
    </source>
</reference>
<dbReference type="InterPro" id="IPR002241">
    <property type="entry name" value="Glyco_hydro_27"/>
</dbReference>
<dbReference type="CDD" id="cd14792">
    <property type="entry name" value="GH27"/>
    <property type="match status" value="1"/>
</dbReference>
<evidence type="ECO:0000256" key="3">
    <source>
        <dbReference type="ARBA" id="ARBA00012755"/>
    </source>
</evidence>
<dbReference type="PRINTS" id="PR00740">
    <property type="entry name" value="GLHYDRLASE27"/>
</dbReference>
<dbReference type="SUPFAM" id="SSF51445">
    <property type="entry name" value="(Trans)glycosidases"/>
    <property type="match status" value="1"/>
</dbReference>
<evidence type="ECO:0000256" key="5">
    <source>
        <dbReference type="ARBA" id="ARBA00022801"/>
    </source>
</evidence>
<protein>
    <recommendedName>
        <fullName evidence="3 7">Alpha-galactosidase</fullName>
        <ecNumber evidence="3 7">3.2.1.22</ecNumber>
    </recommendedName>
    <alternativeName>
        <fullName evidence="7">Melibiase</fullName>
    </alternativeName>
</protein>
<comment type="caution">
    <text evidence="10">The sequence shown here is derived from an EMBL/GenBank/DDBJ whole genome shotgun (WGS) entry which is preliminary data.</text>
</comment>
<keyword evidence="7" id="KW-1015">Disulfide bond</keyword>
<dbReference type="GO" id="GO:0004557">
    <property type="term" value="F:alpha-galactosidase activity"/>
    <property type="evidence" value="ECO:0007669"/>
    <property type="project" value="UniProtKB-EC"/>
</dbReference>
<keyword evidence="11" id="KW-1185">Reference proteome</keyword>
<keyword evidence="4 8" id="KW-0732">Signal</keyword>
<evidence type="ECO:0000256" key="1">
    <source>
        <dbReference type="ARBA" id="ARBA00001255"/>
    </source>
</evidence>
<dbReference type="PANTHER" id="PTHR11452:SF61">
    <property type="entry name" value="ALPHA-GALACTOSIDASE B-RELATED"/>
    <property type="match status" value="1"/>
</dbReference>
<accession>A0AA39TI96</accession>
<dbReference type="SUPFAM" id="SSF51011">
    <property type="entry name" value="Glycosyl hydrolase domain"/>
    <property type="match status" value="1"/>
</dbReference>
<evidence type="ECO:0000256" key="2">
    <source>
        <dbReference type="ARBA" id="ARBA00009743"/>
    </source>
</evidence>
<sequence length="439" mass="48454">MRSQVLCILGAAISVAALNNGVGKLPALGYNTWNVFQCDYNETVLLAQAKSVVKHGLLKAGYEWFMLDDCYSLKNRSAKGEIIADPAKFPSGMKAFTSQLKSLGFKAGIYSDSGYKTCGGFPGSYGHEAQDLATFTSWGFTYLKYDNCYIPFDNITQENVYGRYERMRAAIEEAASTKPRSSAPPMQLALCEWGWQQPWIWASRLGQSWRSTGDIRPWWSALASIINSASFIASHTNFYGRTDLDMLEVGNVGGIGTPSGNLTFDEAKTHFTAWALLKSPLLIGTDLTQATAETVAILGNEDILRINQDPNVGEALAPFRWGGNAADWTFDARRPASYWTGNSSYGVVFMAINSEDEVKEMAFNLTESWAVRAGRVYEVYDLWSHTRNGTVAREVKVTVPAHGVSALLLSDKGPEKAGMEPYCAGWWQCTWANGTYYSN</sequence>
<evidence type="ECO:0000256" key="7">
    <source>
        <dbReference type="RuleBase" id="RU361168"/>
    </source>
</evidence>
<feature type="domain" description="Alpha galactosidase C-terminal" evidence="9">
    <location>
        <begin position="336"/>
        <end position="409"/>
    </location>
</feature>
<dbReference type="EC" id="3.2.1.22" evidence="3 7"/>
<evidence type="ECO:0000256" key="4">
    <source>
        <dbReference type="ARBA" id="ARBA00022729"/>
    </source>
</evidence>
<dbReference type="Proteomes" id="UP001174934">
    <property type="component" value="Unassembled WGS sequence"/>
</dbReference>
<comment type="similarity">
    <text evidence="2 7">Belongs to the glycosyl hydrolase 27 family.</text>
</comment>
<dbReference type="Pfam" id="PF17801">
    <property type="entry name" value="Melibiase_C"/>
    <property type="match status" value="1"/>
</dbReference>
<dbReference type="EMBL" id="JAULSR010000009">
    <property type="protein sequence ID" value="KAK0612427.1"/>
    <property type="molecule type" value="Genomic_DNA"/>
</dbReference>
<proteinExistence type="inferred from homology"/>
<evidence type="ECO:0000313" key="10">
    <source>
        <dbReference type="EMBL" id="KAK0612427.1"/>
    </source>
</evidence>
<dbReference type="InterPro" id="IPR013785">
    <property type="entry name" value="Aldolase_TIM"/>
</dbReference>
<name>A0AA39TI96_9PEZI</name>
<dbReference type="InterPro" id="IPR041233">
    <property type="entry name" value="Melibiase_C"/>
</dbReference>
<feature type="signal peptide" evidence="8">
    <location>
        <begin position="1"/>
        <end position="17"/>
    </location>
</feature>
<dbReference type="InterPro" id="IPR017853">
    <property type="entry name" value="GH"/>
</dbReference>
<comment type="catalytic activity">
    <reaction evidence="1 7">
        <text>Hydrolysis of terminal, non-reducing alpha-D-galactose residues in alpha-D-galactosides, including galactose oligosaccharides, galactomannans and galactolipids.</text>
        <dbReference type="EC" id="3.2.1.22"/>
    </reaction>
</comment>